<dbReference type="GO" id="GO:0035336">
    <property type="term" value="P:long-chain fatty-acyl-CoA metabolic process"/>
    <property type="evidence" value="ECO:0007669"/>
    <property type="project" value="TreeGrafter"/>
</dbReference>
<dbReference type="Proteomes" id="UP000389128">
    <property type="component" value="Unassembled WGS sequence"/>
</dbReference>
<gene>
    <name evidence="2" type="ORF">ETQ85_15020</name>
</gene>
<dbReference type="PANTHER" id="PTHR11011:SF45">
    <property type="entry name" value="FATTY ACYL-COA REDUCTASE CG8306-RELATED"/>
    <property type="match status" value="1"/>
</dbReference>
<dbReference type="OrthoDB" id="9810734at2"/>
<dbReference type="InterPro" id="IPR026055">
    <property type="entry name" value="FAR"/>
</dbReference>
<proteinExistence type="predicted"/>
<evidence type="ECO:0000313" key="2">
    <source>
        <dbReference type="EMBL" id="TYC55321.1"/>
    </source>
</evidence>
<dbReference type="SUPFAM" id="SSF51735">
    <property type="entry name" value="NAD(P)-binding Rossmann-fold domains"/>
    <property type="match status" value="1"/>
</dbReference>
<organism evidence="2 3">
    <name type="scientific">Zoogloea oleivorans</name>
    <dbReference type="NCBI Taxonomy" id="1552750"/>
    <lineage>
        <taxon>Bacteria</taxon>
        <taxon>Pseudomonadati</taxon>
        <taxon>Pseudomonadota</taxon>
        <taxon>Betaproteobacteria</taxon>
        <taxon>Rhodocyclales</taxon>
        <taxon>Zoogloeaceae</taxon>
        <taxon>Zoogloea</taxon>
    </lineage>
</organism>
<dbReference type="AlphaFoldDB" id="A0A6C2CMY2"/>
<sequence length="382" mass="42285">MLDTLPENLIFLTGVTGAVGTELLPRLLQRYPHATIVTLIRGKDQADVEARLTSSMAFAEAGTDQRKRIVALKGDVSQPSLGLDEPVLALLARKTGQIFHLAANVRFNAGLEESRQANVESTRAILRFARNCHLSHPGGVRLNYISTAYVAGNRRGPLLERELNCGHTFWNSYEQSKMEAEELVRAAEPEVPITIYRPSQIIGTAEAGKVRKLFGFLEFLKLTCTGKIRLLPASPETRTDMIPVDYVCDAIAYLSGEKDTVGHTYHLAAGLQRSTSLGEVVEIAYRILQEYAPSEQLPKRPEFIPVDVFEQHAVDGKVHKSFSGLLQLYQTYMSYERDFEVDATMARLARGGIVLAPMNDVVHASALYVVRQHFGIPDPVPA</sequence>
<name>A0A6C2CMY2_9RHOO</name>
<dbReference type="GO" id="GO:0080019">
    <property type="term" value="F:alcohol-forming very long-chain fatty acyl-CoA reductase activity"/>
    <property type="evidence" value="ECO:0007669"/>
    <property type="project" value="InterPro"/>
</dbReference>
<feature type="domain" description="Thioester reductase (TE)" evidence="1">
    <location>
        <begin position="12"/>
        <end position="251"/>
    </location>
</feature>
<dbReference type="InterPro" id="IPR036291">
    <property type="entry name" value="NAD(P)-bd_dom_sf"/>
</dbReference>
<dbReference type="InterPro" id="IPR013120">
    <property type="entry name" value="FAR_NAD-bd"/>
</dbReference>
<dbReference type="PANTHER" id="PTHR11011">
    <property type="entry name" value="MALE STERILITY PROTEIN 2-RELATED"/>
    <property type="match status" value="1"/>
</dbReference>
<dbReference type="Pfam" id="PF07993">
    <property type="entry name" value="NAD_binding_4"/>
    <property type="match status" value="1"/>
</dbReference>
<keyword evidence="3" id="KW-1185">Reference proteome</keyword>
<comment type="caution">
    <text evidence="2">The sequence shown here is derived from an EMBL/GenBank/DDBJ whole genome shotgun (WGS) entry which is preliminary data.</text>
</comment>
<protein>
    <submittedName>
        <fullName evidence="2">NAD-dependent epimerase/dehydratase family protein</fullName>
    </submittedName>
</protein>
<evidence type="ECO:0000259" key="1">
    <source>
        <dbReference type="Pfam" id="PF07993"/>
    </source>
</evidence>
<reference evidence="2 3" key="1">
    <citation type="submission" date="2019-01" db="EMBL/GenBank/DDBJ databases">
        <title>Zoogloea oleivorans genome sequencing and assembly.</title>
        <authorList>
            <person name="Tancsics A."/>
            <person name="Farkas M."/>
            <person name="Kriszt B."/>
            <person name="Maroti G."/>
            <person name="Horvath B."/>
        </authorList>
    </citation>
    <scope>NUCLEOTIDE SEQUENCE [LARGE SCALE GENOMIC DNA]</scope>
    <source>
        <strain evidence="2 3">Buc</strain>
    </source>
</reference>
<dbReference type="RefSeq" id="WP_148579888.1">
    <property type="nucleotide sequence ID" value="NZ_SDKK01000013.1"/>
</dbReference>
<dbReference type="Gene3D" id="3.40.50.720">
    <property type="entry name" value="NAD(P)-binding Rossmann-like Domain"/>
    <property type="match status" value="1"/>
</dbReference>
<dbReference type="EMBL" id="SDKK01000013">
    <property type="protein sequence ID" value="TYC55321.1"/>
    <property type="molecule type" value="Genomic_DNA"/>
</dbReference>
<evidence type="ECO:0000313" key="3">
    <source>
        <dbReference type="Proteomes" id="UP000389128"/>
    </source>
</evidence>
<accession>A0A6C2CMY2</accession>
<dbReference type="CDD" id="cd05263">
    <property type="entry name" value="MupV_like_SDR_e"/>
    <property type="match status" value="1"/>
</dbReference>